<evidence type="ECO:0000313" key="4">
    <source>
        <dbReference type="EMBL" id="ADD69605.1"/>
    </source>
</evidence>
<dbReference type="HOGENOM" id="CLU_939154_0_0_0"/>
<dbReference type="RefSeq" id="WP_013012092.1">
    <property type="nucleotide sequence ID" value="NC_013943.1"/>
</dbReference>
<dbReference type="InterPro" id="IPR050330">
    <property type="entry name" value="Bact_OuterMem_StrucFunc"/>
</dbReference>
<dbReference type="SUPFAM" id="SSF103088">
    <property type="entry name" value="OmpA-like"/>
    <property type="match status" value="1"/>
</dbReference>
<keyword evidence="1" id="KW-0472">Membrane</keyword>
<feature type="signal peptide" evidence="2">
    <location>
        <begin position="1"/>
        <end position="29"/>
    </location>
</feature>
<dbReference type="EMBL" id="CP001968">
    <property type="protein sequence ID" value="ADD69605.1"/>
    <property type="molecule type" value="Genomic_DNA"/>
</dbReference>
<evidence type="ECO:0000256" key="2">
    <source>
        <dbReference type="SAM" id="SignalP"/>
    </source>
</evidence>
<dbReference type="CDD" id="cd07185">
    <property type="entry name" value="OmpA_C-like"/>
    <property type="match status" value="1"/>
</dbReference>
<name>D4H6D1_DENA2</name>
<dbReference type="PANTHER" id="PTHR30329:SF21">
    <property type="entry name" value="LIPOPROTEIN YIAD-RELATED"/>
    <property type="match status" value="1"/>
</dbReference>
<dbReference type="PANTHER" id="PTHR30329">
    <property type="entry name" value="STATOR ELEMENT OF FLAGELLAR MOTOR COMPLEX"/>
    <property type="match status" value="1"/>
</dbReference>
<dbReference type="AlphaFoldDB" id="D4H6D1"/>
<feature type="domain" description="OmpA-like" evidence="3">
    <location>
        <begin position="180"/>
        <end position="296"/>
    </location>
</feature>
<dbReference type="InterPro" id="IPR036737">
    <property type="entry name" value="OmpA-like_sf"/>
</dbReference>
<protein>
    <submittedName>
        <fullName evidence="4">OmpA/MotB domain protein</fullName>
    </submittedName>
</protein>
<evidence type="ECO:0000313" key="5">
    <source>
        <dbReference type="Proteomes" id="UP000002012"/>
    </source>
</evidence>
<dbReference type="Proteomes" id="UP000002012">
    <property type="component" value="Chromosome"/>
</dbReference>
<dbReference type="PROSITE" id="PS51123">
    <property type="entry name" value="OMPA_2"/>
    <property type="match status" value="1"/>
</dbReference>
<dbReference type="Pfam" id="PF00691">
    <property type="entry name" value="OmpA"/>
    <property type="match status" value="1"/>
</dbReference>
<feature type="chain" id="PRO_5003058021" evidence="2">
    <location>
        <begin position="30"/>
        <end position="296"/>
    </location>
</feature>
<keyword evidence="5" id="KW-1185">Reference proteome</keyword>
<sequence precursor="true">MKTTTVPSLLRLLSALIIFAALSGGASYAAERQKYKIIVTRPDTDVTTQLRVYAENEEEARENVALNGWQILSIELYQPPTAVSGEMRGLTPTSDGEYSITITKVGEGSVKPYGTTNVPANGSLMIEMTPDPCEKLGSLIYNGQKLTPEGNSHTIENIEKEGSVVVVFEANGTECADNGILSANLNEQGAIYFALGEFRKELTDKEINIISNANNAKKYVIIGHTDDVRVVPNTEYADNFELSAKRAAFFLNKLTEAGIPAENVQTLGLGPAFPAAPNKKNGQPLNRRAILYERIR</sequence>
<dbReference type="InterPro" id="IPR006665">
    <property type="entry name" value="OmpA-like"/>
</dbReference>
<dbReference type="InParanoid" id="D4H6D1"/>
<proteinExistence type="predicted"/>
<dbReference type="Gene3D" id="3.30.1330.60">
    <property type="entry name" value="OmpA-like domain"/>
    <property type="match status" value="1"/>
</dbReference>
<dbReference type="STRING" id="522772.Dacet_2855"/>
<organism evidence="4 5">
    <name type="scientific">Denitrovibrio acetiphilus (strain DSM 12809 / NBRC 114555 / N2460)</name>
    <dbReference type="NCBI Taxonomy" id="522772"/>
    <lineage>
        <taxon>Bacteria</taxon>
        <taxon>Pseudomonadati</taxon>
        <taxon>Deferribacterota</taxon>
        <taxon>Deferribacteres</taxon>
        <taxon>Deferribacterales</taxon>
        <taxon>Geovibrionaceae</taxon>
        <taxon>Denitrovibrio</taxon>
    </lineage>
</organism>
<dbReference type="eggNOG" id="COG1360">
    <property type="taxonomic scope" value="Bacteria"/>
</dbReference>
<reference evidence="4 5" key="1">
    <citation type="journal article" date="2010" name="Stand. Genomic Sci.">
        <title>Complete genome sequence of Denitrovibrio acetiphilus type strain (N2460).</title>
        <authorList>
            <person name="Kiss H."/>
            <person name="Lang E."/>
            <person name="Lapidus A."/>
            <person name="Copeland A."/>
            <person name="Nolan M."/>
            <person name="Glavina Del Rio T."/>
            <person name="Chen F."/>
            <person name="Lucas S."/>
            <person name="Tice H."/>
            <person name="Cheng J.F."/>
            <person name="Han C."/>
            <person name="Goodwin L."/>
            <person name="Pitluck S."/>
            <person name="Liolios K."/>
            <person name="Pati A."/>
            <person name="Ivanova N."/>
            <person name="Mavromatis K."/>
            <person name="Chen A."/>
            <person name="Palaniappan K."/>
            <person name="Land M."/>
            <person name="Hauser L."/>
            <person name="Chang Y.J."/>
            <person name="Jeffries C.D."/>
            <person name="Detter J.C."/>
            <person name="Brettin T."/>
            <person name="Spring S."/>
            <person name="Rohde M."/>
            <person name="Goker M."/>
            <person name="Woyke T."/>
            <person name="Bristow J."/>
            <person name="Eisen J.A."/>
            <person name="Markowitz V."/>
            <person name="Hugenholtz P."/>
            <person name="Kyrpides N.C."/>
            <person name="Klenk H.P."/>
        </authorList>
    </citation>
    <scope>NUCLEOTIDE SEQUENCE [LARGE SCALE GENOMIC DNA]</scope>
    <source>
        <strain evidence="5">DSM 12809 / NBRC 114555 / N2460</strain>
    </source>
</reference>
<dbReference type="GO" id="GO:0016020">
    <property type="term" value="C:membrane"/>
    <property type="evidence" value="ECO:0007669"/>
    <property type="project" value="UniProtKB-UniRule"/>
</dbReference>
<dbReference type="PaxDb" id="522772-Dacet_2855"/>
<dbReference type="OrthoDB" id="9793208at2"/>
<accession>D4H6D1</accession>
<evidence type="ECO:0000256" key="1">
    <source>
        <dbReference type="PROSITE-ProRule" id="PRU00473"/>
    </source>
</evidence>
<dbReference type="KEGG" id="dap:Dacet_2855"/>
<evidence type="ECO:0000259" key="3">
    <source>
        <dbReference type="PROSITE" id="PS51123"/>
    </source>
</evidence>
<gene>
    <name evidence="4" type="ordered locus">Dacet_2855</name>
</gene>
<keyword evidence="2" id="KW-0732">Signal</keyword>